<evidence type="ECO:0000313" key="3">
    <source>
        <dbReference type="EMBL" id="OCT52002.1"/>
    </source>
</evidence>
<keyword evidence="2" id="KW-0472">Membrane</keyword>
<name>A0A1C1CU37_9EURO</name>
<dbReference type="Proteomes" id="UP000094526">
    <property type="component" value="Unassembled WGS sequence"/>
</dbReference>
<sequence>MASEAPPNYIRVSTRDEEDLGLPSQAHLPEIDGENPTSIAQATDLPSTATSPPSSPPTRAHTGELSIRTLAESRSDSEPLPQSHARRSEQVCDGRRHSSLGALKQRLQSSFDPSLHELSEKSGPDPSSLRQYSRKRQRQRLWRLTIGEFFNTVALCLAYFGILYAYDGKNRISVRERRIFNALVTGVSLLLGVNLAASLRSYAKLLRWRILAICYRPLETFDLVMGCDSLMNVMKLLLKARNHRNRFLPSRTQIICFAWLLVRPLDLFDPLVVISLFTTNLRLDLAVTILVGIVGLNYNLDDSTSALFVRKGNVSIVDLNALSTGFYAYDLAQVQQWGIRGVVIDPLDITEESESIQSFFSDSTGNTLYYFQDQNADEPTRIILSSRWIQSQAYCTGYIVTEGQYGNLSYIIYNDGEQRVNHTMPALAGPGGLLVMSQLNSSCGERCVDMRAFQAATFPGESDYDMGYTIAEGTYFVCSNTVPQVGDDENAHLSRDFLIDAIVSQMLAGSLGWSDVPPVFNGTVEYAVYTNSSRVSFGGQPVDTDMAALISDFTMGAIAIMDGSNLMYRRNVTSDEQPYVAQVLKVKWKYAGTILGVIPFIHFLTLAQVILWANKAIIKDDSHLAIAKVYHTFLSRLGDRGCLLRGDEIVAFLENPSVAYGWRPSVEPDGVGLMHVDVFDRGQGLLREDRPFREGWYDGGCGSEGSHPAEESEAQCSLRRRYRDFDAAQYF</sequence>
<dbReference type="VEuPathDB" id="FungiDB:CLCR_08085"/>
<gene>
    <name evidence="3" type="ORF">CLCR_08085</name>
</gene>
<dbReference type="AlphaFoldDB" id="A0A1C1CU37"/>
<dbReference type="VEuPathDB" id="FungiDB:G647_06128"/>
<reference evidence="4" key="1">
    <citation type="submission" date="2015-07" db="EMBL/GenBank/DDBJ databases">
        <authorList>
            <person name="Teixeira M.M."/>
            <person name="Souza R.C."/>
            <person name="Almeida L.G."/>
            <person name="Vicente V.A."/>
            <person name="de Hoog S."/>
            <person name="Bocca A.L."/>
            <person name="de Almeida S.R."/>
            <person name="Vasconcelos A.T."/>
            <person name="Felipe M.S."/>
        </authorList>
    </citation>
    <scope>NUCLEOTIDE SEQUENCE [LARGE SCALE GENOMIC DNA]</scope>
    <source>
        <strain evidence="4">KSF</strain>
    </source>
</reference>
<feature type="compositionally biased region" description="Basic and acidic residues" evidence="1">
    <location>
        <begin position="114"/>
        <end position="123"/>
    </location>
</feature>
<feature type="region of interest" description="Disordered" evidence="1">
    <location>
        <begin position="113"/>
        <end position="132"/>
    </location>
</feature>
<evidence type="ECO:0000256" key="2">
    <source>
        <dbReference type="SAM" id="Phobius"/>
    </source>
</evidence>
<evidence type="ECO:0000313" key="4">
    <source>
        <dbReference type="Proteomes" id="UP000094526"/>
    </source>
</evidence>
<feature type="transmembrane region" description="Helical" evidence="2">
    <location>
        <begin position="590"/>
        <end position="613"/>
    </location>
</feature>
<evidence type="ECO:0000256" key="1">
    <source>
        <dbReference type="SAM" id="MobiDB-lite"/>
    </source>
</evidence>
<dbReference type="EMBL" id="LGRB01000009">
    <property type="protein sequence ID" value="OCT52002.1"/>
    <property type="molecule type" value="Genomic_DNA"/>
</dbReference>
<organism evidence="3 4">
    <name type="scientific">Cladophialophora carrionii</name>
    <dbReference type="NCBI Taxonomy" id="86049"/>
    <lineage>
        <taxon>Eukaryota</taxon>
        <taxon>Fungi</taxon>
        <taxon>Dikarya</taxon>
        <taxon>Ascomycota</taxon>
        <taxon>Pezizomycotina</taxon>
        <taxon>Eurotiomycetes</taxon>
        <taxon>Chaetothyriomycetidae</taxon>
        <taxon>Chaetothyriales</taxon>
        <taxon>Herpotrichiellaceae</taxon>
        <taxon>Cladophialophora</taxon>
    </lineage>
</organism>
<feature type="transmembrane region" description="Helical" evidence="2">
    <location>
        <begin position="141"/>
        <end position="166"/>
    </location>
</feature>
<feature type="transmembrane region" description="Helical" evidence="2">
    <location>
        <begin position="178"/>
        <end position="199"/>
    </location>
</feature>
<dbReference type="OrthoDB" id="3596604at2759"/>
<protein>
    <submittedName>
        <fullName evidence="3">Uncharacterized protein</fullName>
    </submittedName>
</protein>
<comment type="caution">
    <text evidence="3">The sequence shown here is derived from an EMBL/GenBank/DDBJ whole genome shotgun (WGS) entry which is preliminary data.</text>
</comment>
<feature type="region of interest" description="Disordered" evidence="1">
    <location>
        <begin position="1"/>
        <end position="96"/>
    </location>
</feature>
<keyword evidence="2" id="KW-1133">Transmembrane helix</keyword>
<proteinExistence type="predicted"/>
<accession>A0A1C1CU37</accession>
<keyword evidence="2" id="KW-0812">Transmembrane</keyword>
<dbReference type="eggNOG" id="ENOG502S1M0">
    <property type="taxonomic scope" value="Eukaryota"/>
</dbReference>
<feature type="compositionally biased region" description="Basic and acidic residues" evidence="1">
    <location>
        <begin position="86"/>
        <end position="96"/>
    </location>
</feature>
<keyword evidence="4" id="KW-1185">Reference proteome</keyword>
<feature type="compositionally biased region" description="Polar residues" evidence="1">
    <location>
        <begin position="35"/>
        <end position="45"/>
    </location>
</feature>